<dbReference type="CDD" id="cd03801">
    <property type="entry name" value="GT4_PimA-like"/>
    <property type="match status" value="1"/>
</dbReference>
<evidence type="ECO:0000259" key="5">
    <source>
        <dbReference type="Pfam" id="PF13439"/>
    </source>
</evidence>
<dbReference type="InterPro" id="IPR028098">
    <property type="entry name" value="Glyco_trans_4-like_N"/>
</dbReference>
<protein>
    <submittedName>
        <fullName evidence="6">GDP-mannose-dependent alpha-(1-6)-phosphatidylinositol monomannoside mannosyltransferase</fullName>
        <ecNumber evidence="6">2.4.1.345</ecNumber>
    </submittedName>
</protein>
<evidence type="ECO:0000256" key="2">
    <source>
        <dbReference type="ARBA" id="ARBA00022676"/>
    </source>
</evidence>
<dbReference type="PANTHER" id="PTHR12526:SF640">
    <property type="entry name" value="COLANIC ACID BIOSYNTHESIS GLYCOSYLTRANSFERASE WCAL-RELATED"/>
    <property type="match status" value="1"/>
</dbReference>
<sequence>MKVLCLVTDAYGGRGGIAQACRDVIDAICALDYVKQIDILPRRRADPPTGIPMKAHQHAERLGRIAYATGALRAARNRPDIVFCNHLYMAPLAAFVAYMSKAKLVIQLHGIEMWPVPSPIRRRAIERADFLWCVSRDTRARALAHADIKPERAIVVNNGVRPEFVPGNRAAAKQRFGTANEITLLSLGRLDPRERYKGHDRVIGALPHLITCCPDLGYLIGGEGEDRSRLEALARQRGVASHVRFLGNVEARELPDLYRAADLFALPSVGEGFGIAFLEAMACGTPAIGLAIGGATDALADGELGACVAEVDFAGALQSALTAPRPNPDQLSAAVHARFGRAVLRERVAQSLSLAFASNICDASSLSEHRSIRPLENHDADASPGISIL</sequence>
<accession>A0A6I6MKB9</accession>
<organism evidence="6 7">
    <name type="scientific">Terricaulis silvestris</name>
    <dbReference type="NCBI Taxonomy" id="2686094"/>
    <lineage>
        <taxon>Bacteria</taxon>
        <taxon>Pseudomonadati</taxon>
        <taxon>Pseudomonadota</taxon>
        <taxon>Alphaproteobacteria</taxon>
        <taxon>Caulobacterales</taxon>
        <taxon>Caulobacteraceae</taxon>
        <taxon>Terricaulis</taxon>
    </lineage>
</organism>
<dbReference type="Pfam" id="PF00534">
    <property type="entry name" value="Glycos_transf_1"/>
    <property type="match status" value="1"/>
</dbReference>
<evidence type="ECO:0000313" key="6">
    <source>
        <dbReference type="EMBL" id="QGZ93404.1"/>
    </source>
</evidence>
<evidence type="ECO:0000256" key="3">
    <source>
        <dbReference type="ARBA" id="ARBA00022679"/>
    </source>
</evidence>
<keyword evidence="2 6" id="KW-0328">Glycosyltransferase</keyword>
<feature type="domain" description="Glycosyltransferase subfamily 4-like N-terminal" evidence="5">
    <location>
        <begin position="60"/>
        <end position="163"/>
    </location>
</feature>
<dbReference type="AlphaFoldDB" id="A0A6I6MKB9"/>
<dbReference type="SUPFAM" id="SSF53756">
    <property type="entry name" value="UDP-Glycosyltransferase/glycogen phosphorylase"/>
    <property type="match status" value="1"/>
</dbReference>
<gene>
    <name evidence="6" type="primary">pimB_1</name>
    <name evidence="6" type="ORF">DSM104635_00214</name>
</gene>
<reference evidence="7" key="1">
    <citation type="submission" date="2019-12" db="EMBL/GenBank/DDBJ databases">
        <title>Complete genome of Terracaulis silvestris 0127_4.</title>
        <authorList>
            <person name="Vieira S."/>
            <person name="Riedel T."/>
            <person name="Sproer C."/>
            <person name="Pascual J."/>
            <person name="Boedeker C."/>
            <person name="Overmann J."/>
        </authorList>
    </citation>
    <scope>NUCLEOTIDE SEQUENCE [LARGE SCALE GENOMIC DNA]</scope>
    <source>
        <strain evidence="7">0127_4</strain>
    </source>
</reference>
<dbReference type="KEGG" id="tsv:DSM104635_00214"/>
<dbReference type="Proteomes" id="UP000431269">
    <property type="component" value="Chromosome"/>
</dbReference>
<evidence type="ECO:0000256" key="1">
    <source>
        <dbReference type="ARBA" id="ARBA00009481"/>
    </source>
</evidence>
<comment type="similarity">
    <text evidence="1">Belongs to the glycosyltransferase group 1 family. Glycosyltransferase 4 subfamily.</text>
</comment>
<evidence type="ECO:0000313" key="7">
    <source>
        <dbReference type="Proteomes" id="UP000431269"/>
    </source>
</evidence>
<dbReference type="Pfam" id="PF13439">
    <property type="entry name" value="Glyco_transf_4"/>
    <property type="match status" value="1"/>
</dbReference>
<keyword evidence="3 6" id="KW-0808">Transferase</keyword>
<proteinExistence type="inferred from homology"/>
<dbReference type="EC" id="2.4.1.345" evidence="6"/>
<dbReference type="EMBL" id="CP047045">
    <property type="protein sequence ID" value="QGZ93404.1"/>
    <property type="molecule type" value="Genomic_DNA"/>
</dbReference>
<dbReference type="Gene3D" id="3.40.50.2000">
    <property type="entry name" value="Glycogen Phosphorylase B"/>
    <property type="match status" value="2"/>
</dbReference>
<name>A0A6I6MKB9_9CAUL</name>
<dbReference type="InterPro" id="IPR001296">
    <property type="entry name" value="Glyco_trans_1"/>
</dbReference>
<keyword evidence="7" id="KW-1185">Reference proteome</keyword>
<evidence type="ECO:0000259" key="4">
    <source>
        <dbReference type="Pfam" id="PF00534"/>
    </source>
</evidence>
<dbReference type="PANTHER" id="PTHR12526">
    <property type="entry name" value="GLYCOSYLTRANSFERASE"/>
    <property type="match status" value="1"/>
</dbReference>
<dbReference type="GO" id="GO:0043750">
    <property type="term" value="F:phosphatidylinositol alpha-mannosyltransferase activity"/>
    <property type="evidence" value="ECO:0007669"/>
    <property type="project" value="UniProtKB-EC"/>
</dbReference>
<feature type="domain" description="Glycosyl transferase family 1" evidence="4">
    <location>
        <begin position="179"/>
        <end position="324"/>
    </location>
</feature>